<protein>
    <submittedName>
        <fullName evidence="1">Uncharacterized protein</fullName>
    </submittedName>
</protein>
<dbReference type="Proteomes" id="UP000003656">
    <property type="component" value="Unassembled WGS sequence"/>
</dbReference>
<dbReference type="AlphaFoldDB" id="D1NS53"/>
<sequence length="53" mass="5943">MLITTPPRICYWSHRKHAGRIPTHHKNGYAAFTCCDAHQEPAHRDGVSISAVC</sequence>
<dbReference type="EMBL" id="ABXB03000001">
    <property type="protein sequence ID" value="EFA23506.1"/>
    <property type="molecule type" value="Genomic_DNA"/>
</dbReference>
<gene>
    <name evidence="1" type="ORF">BIFGAL_02608</name>
</gene>
<reference evidence="1 2" key="1">
    <citation type="submission" date="2009-11" db="EMBL/GenBank/DDBJ databases">
        <authorList>
            <person name="Weinstock G."/>
            <person name="Sodergren E."/>
            <person name="Clifton S."/>
            <person name="Fulton L."/>
            <person name="Fulton B."/>
            <person name="Courtney L."/>
            <person name="Fronick C."/>
            <person name="Harrison M."/>
            <person name="Strong C."/>
            <person name="Farmer C."/>
            <person name="Delahaunty K."/>
            <person name="Markovic C."/>
            <person name="Hall O."/>
            <person name="Minx P."/>
            <person name="Tomlinson C."/>
            <person name="Mitreva M."/>
            <person name="Nelson J."/>
            <person name="Hou S."/>
            <person name="Wollam A."/>
            <person name="Pepin K.H."/>
            <person name="Johnson M."/>
            <person name="Bhonagiri V."/>
            <person name="Nash W.E."/>
            <person name="Warren W."/>
            <person name="Chinwalla A."/>
            <person name="Mardis E.R."/>
            <person name="Wilson R.K."/>
        </authorList>
    </citation>
    <scope>NUCLEOTIDE SEQUENCE [LARGE SCALE GENOMIC DNA]</scope>
    <source>
        <strain evidence="1 2">DSM 20093</strain>
    </source>
</reference>
<proteinExistence type="predicted"/>
<accession>D1NS53</accession>
<name>D1NS53_9BIFI</name>
<comment type="caution">
    <text evidence="1">The sequence shown here is derived from an EMBL/GenBank/DDBJ whole genome shotgun (WGS) entry which is preliminary data.</text>
</comment>
<evidence type="ECO:0000313" key="1">
    <source>
        <dbReference type="EMBL" id="EFA23506.1"/>
    </source>
</evidence>
<evidence type="ECO:0000313" key="2">
    <source>
        <dbReference type="Proteomes" id="UP000003656"/>
    </source>
</evidence>
<organism evidence="1 2">
    <name type="scientific">Bifidobacterium gallicum DSM 20093 = LMG 11596</name>
    <dbReference type="NCBI Taxonomy" id="561180"/>
    <lineage>
        <taxon>Bacteria</taxon>
        <taxon>Bacillati</taxon>
        <taxon>Actinomycetota</taxon>
        <taxon>Actinomycetes</taxon>
        <taxon>Bifidobacteriales</taxon>
        <taxon>Bifidobacteriaceae</taxon>
        <taxon>Bifidobacterium</taxon>
    </lineage>
</organism>